<keyword evidence="1" id="KW-0472">Membrane</keyword>
<name>A0A521E0M7_9ACTN</name>
<dbReference type="Pfam" id="PF11139">
    <property type="entry name" value="SfLAP"/>
    <property type="match status" value="1"/>
</dbReference>
<dbReference type="Proteomes" id="UP000317484">
    <property type="component" value="Unassembled WGS sequence"/>
</dbReference>
<feature type="transmembrane region" description="Helical" evidence="1">
    <location>
        <begin position="191"/>
        <end position="215"/>
    </location>
</feature>
<feature type="transmembrane region" description="Helical" evidence="1">
    <location>
        <begin position="122"/>
        <end position="145"/>
    </location>
</feature>
<feature type="transmembrane region" description="Helical" evidence="1">
    <location>
        <begin position="42"/>
        <end position="61"/>
    </location>
</feature>
<reference evidence="2 3" key="1">
    <citation type="submission" date="2017-05" db="EMBL/GenBank/DDBJ databases">
        <authorList>
            <person name="Varghese N."/>
            <person name="Submissions S."/>
        </authorList>
    </citation>
    <scope>NUCLEOTIDE SEQUENCE [LARGE SCALE GENOMIC DNA]</scope>
    <source>
        <strain evidence="2 3">DSM 46834</strain>
    </source>
</reference>
<keyword evidence="1" id="KW-1133">Transmembrane helix</keyword>
<dbReference type="RefSeq" id="WP_142458699.1">
    <property type="nucleotide sequence ID" value="NZ_FXTJ01000004.1"/>
</dbReference>
<keyword evidence="3" id="KW-1185">Reference proteome</keyword>
<evidence type="ECO:0000313" key="2">
    <source>
        <dbReference type="EMBL" id="SMO77516.1"/>
    </source>
</evidence>
<accession>A0A521E0M7</accession>
<feature type="transmembrane region" description="Helical" evidence="1">
    <location>
        <begin position="157"/>
        <end position="179"/>
    </location>
</feature>
<dbReference type="InterPro" id="IPR021315">
    <property type="entry name" value="Gap/Sap"/>
</dbReference>
<gene>
    <name evidence="2" type="ORF">SAMN06273567_10480</name>
</gene>
<keyword evidence="1" id="KW-0812">Transmembrane</keyword>
<feature type="transmembrane region" description="Helical" evidence="1">
    <location>
        <begin position="73"/>
        <end position="93"/>
    </location>
</feature>
<evidence type="ECO:0000313" key="3">
    <source>
        <dbReference type="Proteomes" id="UP000317484"/>
    </source>
</evidence>
<dbReference type="EMBL" id="FXTJ01000004">
    <property type="protein sequence ID" value="SMO77516.1"/>
    <property type="molecule type" value="Genomic_DNA"/>
</dbReference>
<sequence length="223" mass="21813">MGDVAPAVLPLAVVVAVSPLPVLAVVAMLLTPRAGVTGPGFLAGWVAGIAGVTGLFAVLAGDRAPGGAGDSSAASWTELALGVLLLALAARGYRTRPGPGTARRPPAWLAAVDRFTAVRAGVLGLVVSAANPKVLLVCVAAGLAIADGGAPGAQDAWSVTVFTAAAASTVAVPVLVHSVGRRRMAGPLEALRGWLVAHGTAVTVGLLLLLGVVLVGQGLGGLI</sequence>
<protein>
    <submittedName>
        <fullName evidence="2">Sap, sulfolipid-1-addressing protein</fullName>
    </submittedName>
</protein>
<dbReference type="AlphaFoldDB" id="A0A521E0M7"/>
<evidence type="ECO:0000256" key="1">
    <source>
        <dbReference type="SAM" id="Phobius"/>
    </source>
</evidence>
<organism evidence="2 3">
    <name type="scientific">Geodermatophilus aquaeductus</name>
    <dbReference type="NCBI Taxonomy" id="1564161"/>
    <lineage>
        <taxon>Bacteria</taxon>
        <taxon>Bacillati</taxon>
        <taxon>Actinomycetota</taxon>
        <taxon>Actinomycetes</taxon>
        <taxon>Geodermatophilales</taxon>
        <taxon>Geodermatophilaceae</taxon>
        <taxon>Geodermatophilus</taxon>
    </lineage>
</organism>
<proteinExistence type="predicted"/>
<feature type="transmembrane region" description="Helical" evidence="1">
    <location>
        <begin position="6"/>
        <end position="30"/>
    </location>
</feature>